<proteinExistence type="predicted"/>
<keyword evidence="3" id="KW-1185">Reference proteome</keyword>
<evidence type="ECO:0000256" key="1">
    <source>
        <dbReference type="SAM" id="SignalP"/>
    </source>
</evidence>
<organism evidence="2 3">
    <name type="scientific">Reinekea marina</name>
    <dbReference type="NCBI Taxonomy" id="1310421"/>
    <lineage>
        <taxon>Bacteria</taxon>
        <taxon>Pseudomonadati</taxon>
        <taxon>Pseudomonadota</taxon>
        <taxon>Gammaproteobacteria</taxon>
        <taxon>Oceanospirillales</taxon>
        <taxon>Saccharospirillaceae</taxon>
        <taxon>Reinekea</taxon>
    </lineage>
</organism>
<dbReference type="EMBL" id="JBHRYN010000007">
    <property type="protein sequence ID" value="MFC3701077.1"/>
    <property type="molecule type" value="Genomic_DNA"/>
</dbReference>
<dbReference type="Proteomes" id="UP001595710">
    <property type="component" value="Unassembled WGS sequence"/>
</dbReference>
<dbReference type="RefSeq" id="WP_290280203.1">
    <property type="nucleotide sequence ID" value="NZ_JAUFQI010000001.1"/>
</dbReference>
<sequence>MMRLLIFVLSFAPLMLTAEESARAQVPSVIYLQFLNQNAPQWLCQQDATFSCLGIPATVCTKGIESAANRCGPTLLSQWPESFTESQENALFYGAEYRQCILEDWITQQWVTPEQLTLCEPNNSL</sequence>
<feature type="chain" id="PRO_5046359236" evidence="1">
    <location>
        <begin position="25"/>
        <end position="125"/>
    </location>
</feature>
<accession>A0ABV7WQ42</accession>
<keyword evidence="1" id="KW-0732">Signal</keyword>
<evidence type="ECO:0000313" key="3">
    <source>
        <dbReference type="Proteomes" id="UP001595710"/>
    </source>
</evidence>
<protein>
    <submittedName>
        <fullName evidence="2">Uncharacterized protein</fullName>
    </submittedName>
</protein>
<comment type="caution">
    <text evidence="2">The sequence shown here is derived from an EMBL/GenBank/DDBJ whole genome shotgun (WGS) entry which is preliminary data.</text>
</comment>
<feature type="signal peptide" evidence="1">
    <location>
        <begin position="1"/>
        <end position="24"/>
    </location>
</feature>
<name>A0ABV7WQ42_9GAMM</name>
<gene>
    <name evidence="2" type="ORF">ACFOND_05420</name>
</gene>
<evidence type="ECO:0000313" key="2">
    <source>
        <dbReference type="EMBL" id="MFC3701077.1"/>
    </source>
</evidence>
<reference evidence="3" key="1">
    <citation type="journal article" date="2019" name="Int. J. Syst. Evol. Microbiol.">
        <title>The Global Catalogue of Microorganisms (GCM) 10K type strain sequencing project: providing services to taxonomists for standard genome sequencing and annotation.</title>
        <authorList>
            <consortium name="The Broad Institute Genomics Platform"/>
            <consortium name="The Broad Institute Genome Sequencing Center for Infectious Disease"/>
            <person name="Wu L."/>
            <person name="Ma J."/>
        </authorList>
    </citation>
    <scope>NUCLEOTIDE SEQUENCE [LARGE SCALE GENOMIC DNA]</scope>
    <source>
        <strain evidence="3">CECT 8288</strain>
    </source>
</reference>